<dbReference type="InterPro" id="IPR025494">
    <property type="entry name" value="DUF4385"/>
</dbReference>
<dbReference type="RefSeq" id="XP_016209094.1">
    <property type="nucleotide sequence ID" value="XM_016363080.1"/>
</dbReference>
<dbReference type="VEuPathDB" id="FungiDB:PV09_09088"/>
<evidence type="ECO:0008006" key="3">
    <source>
        <dbReference type="Google" id="ProtNLM"/>
    </source>
</evidence>
<dbReference type="Pfam" id="PF14328">
    <property type="entry name" value="DUF4385"/>
    <property type="match status" value="1"/>
</dbReference>
<dbReference type="GeneID" id="27317061"/>
<proteinExistence type="predicted"/>
<keyword evidence="2" id="KW-1185">Reference proteome</keyword>
<dbReference type="EMBL" id="KN847581">
    <property type="protein sequence ID" value="KIV99224.1"/>
    <property type="molecule type" value="Genomic_DNA"/>
</dbReference>
<dbReference type="AlphaFoldDB" id="A0A0D1ZYQ9"/>
<gene>
    <name evidence="1" type="ORF">PV09_09088</name>
</gene>
<evidence type="ECO:0000313" key="2">
    <source>
        <dbReference type="Proteomes" id="UP000053259"/>
    </source>
</evidence>
<accession>A0A0D1ZYQ9</accession>
<dbReference type="Proteomes" id="UP000053259">
    <property type="component" value="Unassembled WGS sequence"/>
</dbReference>
<dbReference type="InParanoid" id="A0A0D1ZYQ9"/>
<evidence type="ECO:0000313" key="1">
    <source>
        <dbReference type="EMBL" id="KIV99224.1"/>
    </source>
</evidence>
<name>A0A0D1ZYQ9_9PEZI</name>
<dbReference type="OrthoDB" id="2589819at2759"/>
<reference evidence="1 2" key="1">
    <citation type="submission" date="2015-01" db="EMBL/GenBank/DDBJ databases">
        <title>The Genome Sequence of Ochroconis gallopava CBS43764.</title>
        <authorList>
            <consortium name="The Broad Institute Genomics Platform"/>
            <person name="Cuomo C."/>
            <person name="de Hoog S."/>
            <person name="Gorbushina A."/>
            <person name="Stielow B."/>
            <person name="Teixiera M."/>
            <person name="Abouelleil A."/>
            <person name="Chapman S.B."/>
            <person name="Priest M."/>
            <person name="Young S.K."/>
            <person name="Wortman J."/>
            <person name="Nusbaum C."/>
            <person name="Birren B."/>
        </authorList>
    </citation>
    <scope>NUCLEOTIDE SEQUENCE [LARGE SCALE GENOMIC DNA]</scope>
    <source>
        <strain evidence="1 2">CBS 43764</strain>
    </source>
</reference>
<sequence>MAEQILNSRNKALQMSYRIGKGEQRVLSFEPYKSSLLPLWQFRTPEIARKSSQALWERFEAYYEANDFVGMDMTRKFIQMGMSRAKRYANHAGGRKYDKATGRELEKSRTHKDHKDKLEASNIFKAYWIKCKEHEGYLRKKEAFLKEQKAWDREHADGRAKKDKCFSQLINED</sequence>
<organism evidence="1 2">
    <name type="scientific">Verruconis gallopava</name>
    <dbReference type="NCBI Taxonomy" id="253628"/>
    <lineage>
        <taxon>Eukaryota</taxon>
        <taxon>Fungi</taxon>
        <taxon>Dikarya</taxon>
        <taxon>Ascomycota</taxon>
        <taxon>Pezizomycotina</taxon>
        <taxon>Dothideomycetes</taxon>
        <taxon>Pleosporomycetidae</taxon>
        <taxon>Venturiales</taxon>
        <taxon>Sympoventuriaceae</taxon>
        <taxon>Verruconis</taxon>
    </lineage>
</organism>
<protein>
    <recommendedName>
        <fullName evidence="3">DUF4385 domain-containing protein</fullName>
    </recommendedName>
</protein>
<dbReference type="HOGENOM" id="CLU_079668_2_0_1"/>